<keyword evidence="2" id="KW-1185">Reference proteome</keyword>
<dbReference type="Proteomes" id="UP000578112">
    <property type="component" value="Unassembled WGS sequence"/>
</dbReference>
<dbReference type="AlphaFoldDB" id="A0A7W7MRD4"/>
<evidence type="ECO:0000313" key="1">
    <source>
        <dbReference type="EMBL" id="MBB4764121.1"/>
    </source>
</evidence>
<dbReference type="EMBL" id="JACHNH010000001">
    <property type="protein sequence ID" value="MBB4764121.1"/>
    <property type="molecule type" value="Genomic_DNA"/>
</dbReference>
<reference evidence="1 2" key="1">
    <citation type="submission" date="2020-08" db="EMBL/GenBank/DDBJ databases">
        <title>Sequencing the genomes of 1000 actinobacteria strains.</title>
        <authorList>
            <person name="Klenk H.-P."/>
        </authorList>
    </citation>
    <scope>NUCLEOTIDE SEQUENCE [LARGE SCALE GENOMIC DNA]</scope>
    <source>
        <strain evidence="1 2">DSM 43149</strain>
    </source>
</reference>
<dbReference type="RefSeq" id="WP_184995345.1">
    <property type="nucleotide sequence ID" value="NZ_BOMK01000066.1"/>
</dbReference>
<accession>A0A7W7MRD4</accession>
<organism evidence="1 2">
    <name type="scientific">Actinoplanes digitatis</name>
    <dbReference type="NCBI Taxonomy" id="1868"/>
    <lineage>
        <taxon>Bacteria</taxon>
        <taxon>Bacillati</taxon>
        <taxon>Actinomycetota</taxon>
        <taxon>Actinomycetes</taxon>
        <taxon>Micromonosporales</taxon>
        <taxon>Micromonosporaceae</taxon>
        <taxon>Actinoplanes</taxon>
    </lineage>
</organism>
<evidence type="ECO:0000313" key="2">
    <source>
        <dbReference type="Proteomes" id="UP000578112"/>
    </source>
</evidence>
<comment type="caution">
    <text evidence="1">The sequence shown here is derived from an EMBL/GenBank/DDBJ whole genome shotgun (WGS) entry which is preliminary data.</text>
</comment>
<name>A0A7W7MRD4_9ACTN</name>
<proteinExistence type="predicted"/>
<sequence>MHGEILNLLDCHLSELQALRRELSGRHAALPGERRRVAAATASAAERYARTLSSMLTDVDGQLPAAP</sequence>
<protein>
    <submittedName>
        <fullName evidence="1">Uncharacterized protein</fullName>
    </submittedName>
</protein>
<gene>
    <name evidence="1" type="ORF">BJ971_004677</name>
</gene>